<dbReference type="Pfam" id="PF00534">
    <property type="entry name" value="Glycos_transf_1"/>
    <property type="match status" value="1"/>
</dbReference>
<dbReference type="GO" id="GO:0004377">
    <property type="term" value="F:GDP-Man:Man(3)GlcNAc(2)-PP-Dol alpha-1,2-mannosyltransferase activity"/>
    <property type="evidence" value="ECO:0007669"/>
    <property type="project" value="UniProtKB-UniRule"/>
</dbReference>
<name>A0A834I843_RHYFE</name>
<comment type="similarity">
    <text evidence="3 14">Belongs to the glycosyltransferase group 1 family. Glycosyltransferase 4 subfamily.</text>
</comment>
<evidence type="ECO:0000256" key="2">
    <source>
        <dbReference type="ARBA" id="ARBA00004922"/>
    </source>
</evidence>
<evidence type="ECO:0000256" key="9">
    <source>
        <dbReference type="ARBA" id="ARBA00022824"/>
    </source>
</evidence>
<keyword evidence="10 14" id="KW-1133">Transmembrane helix</keyword>
<comment type="subcellular location">
    <subcellularLocation>
        <location evidence="1">Endoplasmic reticulum membrane</location>
        <topology evidence="1">Single-pass membrane protein</topology>
    </subcellularLocation>
</comment>
<evidence type="ECO:0000256" key="1">
    <source>
        <dbReference type="ARBA" id="ARBA00004389"/>
    </source>
</evidence>
<gene>
    <name evidence="17" type="ORF">GWI33_012975</name>
</gene>
<dbReference type="SUPFAM" id="SSF53756">
    <property type="entry name" value="UDP-Glycosyltransferase/glycogen phosphorylase"/>
    <property type="match status" value="1"/>
</dbReference>
<evidence type="ECO:0000256" key="11">
    <source>
        <dbReference type="ARBA" id="ARBA00023136"/>
    </source>
</evidence>
<dbReference type="CDD" id="cd03806">
    <property type="entry name" value="GT4_ALG11-like"/>
    <property type="match status" value="1"/>
</dbReference>
<evidence type="ECO:0000259" key="15">
    <source>
        <dbReference type="Pfam" id="PF00534"/>
    </source>
</evidence>
<keyword evidence="9 14" id="KW-0256">Endoplasmic reticulum</keyword>
<evidence type="ECO:0000256" key="8">
    <source>
        <dbReference type="ARBA" id="ARBA00022692"/>
    </source>
</evidence>
<evidence type="ECO:0000259" key="16">
    <source>
        <dbReference type="Pfam" id="PF15924"/>
    </source>
</evidence>
<dbReference type="InterPro" id="IPR031814">
    <property type="entry name" value="ALG11_N"/>
</dbReference>
<dbReference type="GO" id="GO:0006487">
    <property type="term" value="P:protein N-linked glycosylation"/>
    <property type="evidence" value="ECO:0007669"/>
    <property type="project" value="TreeGrafter"/>
</dbReference>
<reference evidence="17" key="1">
    <citation type="submission" date="2020-08" db="EMBL/GenBank/DDBJ databases">
        <title>Genome sequencing and assembly of the red palm weevil Rhynchophorus ferrugineus.</title>
        <authorList>
            <person name="Dias G.B."/>
            <person name="Bergman C.M."/>
            <person name="Manee M."/>
        </authorList>
    </citation>
    <scope>NUCLEOTIDE SEQUENCE</scope>
    <source>
        <strain evidence="17">AA-2017</strain>
        <tissue evidence="17">Whole larva</tissue>
    </source>
</reference>
<evidence type="ECO:0000256" key="10">
    <source>
        <dbReference type="ARBA" id="ARBA00022989"/>
    </source>
</evidence>
<feature type="domain" description="Glycosyl transferase family 1" evidence="15">
    <location>
        <begin position="281"/>
        <end position="457"/>
    </location>
</feature>
<dbReference type="Gene3D" id="3.40.50.2000">
    <property type="entry name" value="Glycogen Phosphorylase B"/>
    <property type="match status" value="1"/>
</dbReference>
<dbReference type="UniPathway" id="UPA00378"/>
<dbReference type="Pfam" id="PF15924">
    <property type="entry name" value="ALG11_N"/>
    <property type="match status" value="1"/>
</dbReference>
<evidence type="ECO:0000256" key="13">
    <source>
        <dbReference type="ARBA" id="ARBA00045128"/>
    </source>
</evidence>
<dbReference type="PANTHER" id="PTHR45919:SF1">
    <property type="entry name" value="GDP-MAN:MAN(3)GLCNAC(2)-PP-DOL ALPHA-1,2-MANNOSYLTRANSFERASE"/>
    <property type="match status" value="1"/>
</dbReference>
<feature type="transmembrane region" description="Helical" evidence="14">
    <location>
        <begin position="17"/>
        <end position="40"/>
    </location>
</feature>
<keyword evidence="8 14" id="KW-0812">Transmembrane</keyword>
<evidence type="ECO:0000256" key="5">
    <source>
        <dbReference type="ARBA" id="ARBA00022018"/>
    </source>
</evidence>
<feature type="domain" description="ALG11 mannosyltransferase N-terminal" evidence="16">
    <location>
        <begin position="56"/>
        <end position="262"/>
    </location>
</feature>
<dbReference type="EC" id="2.4.1.131" evidence="4 14"/>
<evidence type="ECO:0000256" key="3">
    <source>
        <dbReference type="ARBA" id="ARBA00009481"/>
    </source>
</evidence>
<feature type="transmembrane region" description="Helical" evidence="14">
    <location>
        <begin position="136"/>
        <end position="154"/>
    </location>
</feature>
<evidence type="ECO:0000256" key="6">
    <source>
        <dbReference type="ARBA" id="ARBA00022676"/>
    </source>
</evidence>
<evidence type="ECO:0000256" key="14">
    <source>
        <dbReference type="RuleBase" id="RU367051"/>
    </source>
</evidence>
<dbReference type="InterPro" id="IPR038013">
    <property type="entry name" value="ALG11"/>
</dbReference>
<accession>A0A834I843</accession>
<dbReference type="Proteomes" id="UP000625711">
    <property type="component" value="Unassembled WGS sequence"/>
</dbReference>
<comment type="caution">
    <text evidence="17">The sequence shown here is derived from an EMBL/GenBank/DDBJ whole genome shotgun (WGS) entry which is preliminary data.</text>
</comment>
<keyword evidence="7 14" id="KW-0808">Transferase</keyword>
<dbReference type="OrthoDB" id="2276068at2759"/>
<protein>
    <recommendedName>
        <fullName evidence="5 14">GDP-Man:Man(3)GlcNAc(2)-PP-Dol alpha-1,2-mannosyltransferase</fullName>
        <ecNumber evidence="4 14">2.4.1.131</ecNumber>
    </recommendedName>
</protein>
<evidence type="ECO:0000256" key="12">
    <source>
        <dbReference type="ARBA" id="ARBA00045065"/>
    </source>
</evidence>
<keyword evidence="11 14" id="KW-0472">Membrane</keyword>
<comment type="catalytic activity">
    <reaction evidence="12 14">
        <text>an alpha-D-Man-(1-&gt;3)-[alpha-D-Man-(1-&gt;6)]-beta-D-Man-(1-&gt;4)-beta-D-GlcNAc-(1-&gt;4)-alpha-D-GlcNAc-diphospho-di-trans,poly-cis-dolichol + 2 GDP-alpha-D-mannose = an alpha-D-Man-(1-&gt;2)-alpha-D-Man-(1-&gt;2)-alpha-D-Man-(1-&gt;3)-[alpha-D-Man-(1-&gt;6)]-beta-D-Man-(1-&gt;4)-beta-D-GlcNAc-(1-&gt;4)-alpha-D-GlcNAc-diphospho-di-trans,poly-cis-dolichol + 2 GDP + 2 H(+)</text>
        <dbReference type="Rhea" id="RHEA:29523"/>
        <dbReference type="Rhea" id="RHEA-COMP:19515"/>
        <dbReference type="Rhea" id="RHEA-COMP:19516"/>
        <dbReference type="ChEBI" id="CHEBI:15378"/>
        <dbReference type="ChEBI" id="CHEBI:57527"/>
        <dbReference type="ChEBI" id="CHEBI:58189"/>
        <dbReference type="ChEBI" id="CHEBI:132511"/>
        <dbReference type="ChEBI" id="CHEBI:132515"/>
        <dbReference type="EC" id="2.4.1.131"/>
    </reaction>
    <physiologicalReaction direction="left-to-right" evidence="12 14">
        <dbReference type="Rhea" id="RHEA:29524"/>
    </physiologicalReaction>
</comment>
<dbReference type="EMBL" id="JAACXV010012883">
    <property type="protein sequence ID" value="KAF7274357.1"/>
    <property type="molecule type" value="Genomic_DNA"/>
</dbReference>
<comment type="pathway">
    <text evidence="2 14">Protein modification; protein glycosylation.</text>
</comment>
<keyword evidence="6 14" id="KW-0328">Glycosyltransferase</keyword>
<sequence length="482" mass="55715">MIYFTIFLFYAVTAIKLLFAVCLFLVLALIIVLPLSYYYLKHTYKLEKQKRGDPLSIGIFHPYANAGGGGEKVLWVALKALQEKYPNAKIYIYTGDVEFSPVEILRKVQNNLNVYIDPSKVKFVYLTKRRWIEPKMYPIFTLLGQIFGSILLGFEAISHINPDIYIETTGFIFTLPIFKYLGGCKTGCYIHYPLITKEMLRRVQSRRQVYNNRDFIVRNPILTYAKLVYYHVLAWLYCLAGFCSDATLVNSTFTLENLQILWNTPMSLVYPPCDVDHLKNIKSEQQKPQNIRILSLAQFRPEKDHLLQLQALYELREIISDNVFENVTLVMCGSCRNKDDSERVKDLRDFSKHLSLENNVEFKVNIPYEDLIEEFGKAYIGIHTMLDEHFGISVVEQMAAGLIMVAHKSGGPLLDIIETSEGSRLGFLANTAEEFAHILKYVIEARDDEITHIRERAKASCDRFSVKKFQQEFLRAVDPLFR</sequence>
<comment type="function">
    <text evidence="13">GDP-Man:Man(3)GlcNAc(2)-PP-Dol alpha-1,2-mannosyltransferase that operates in the biosynthetic pathway of dolichol-linked oligosaccharides, the glycan precursors employed in protein asparagine (N)-glycosylation. The assembly of dolichol-linked oligosaccharides begins on the cytosolic side of the endoplasmic reticulum membrane and finishes in its lumen. The sequential addition of sugars to dolichol pyrophosphate produces dolichol-linked oligosaccharides containing fourteen sugars, including two GlcNAcs, nine mannoses and three glucoses. Once assembled, the oligosaccharide is transferred from the lipid to nascent proteins by oligosaccharyltransferases. Catalyzes, on the cytoplasmic face of the endoplasmic reticulum, the addition of the fourth and fifth mannose residues to the dolichol-linked oligosaccharide chain, to produce Man(5)GlcNAc(2)-PP-dolichol core oligosaccharide. Man(5)GlcNAc(2)-PP-dolichol is a substrate for ALG3, the following enzyme in the biosynthetic pathway.</text>
</comment>
<dbReference type="AlphaFoldDB" id="A0A834I843"/>
<dbReference type="PANTHER" id="PTHR45919">
    <property type="entry name" value="GDP-MAN:MAN(3)GLCNAC(2)-PP-DOL ALPHA-1,2-MANNOSYLTRANSFERASE"/>
    <property type="match status" value="1"/>
</dbReference>
<evidence type="ECO:0000256" key="7">
    <source>
        <dbReference type="ARBA" id="ARBA00022679"/>
    </source>
</evidence>
<evidence type="ECO:0000313" key="18">
    <source>
        <dbReference type="Proteomes" id="UP000625711"/>
    </source>
</evidence>
<keyword evidence="18" id="KW-1185">Reference proteome</keyword>
<dbReference type="InterPro" id="IPR001296">
    <property type="entry name" value="Glyco_trans_1"/>
</dbReference>
<evidence type="ECO:0000313" key="17">
    <source>
        <dbReference type="EMBL" id="KAF7274357.1"/>
    </source>
</evidence>
<proteinExistence type="inferred from homology"/>
<organism evidence="17 18">
    <name type="scientific">Rhynchophorus ferrugineus</name>
    <name type="common">Red palm weevil</name>
    <name type="synonym">Curculio ferrugineus</name>
    <dbReference type="NCBI Taxonomy" id="354439"/>
    <lineage>
        <taxon>Eukaryota</taxon>
        <taxon>Metazoa</taxon>
        <taxon>Ecdysozoa</taxon>
        <taxon>Arthropoda</taxon>
        <taxon>Hexapoda</taxon>
        <taxon>Insecta</taxon>
        <taxon>Pterygota</taxon>
        <taxon>Neoptera</taxon>
        <taxon>Endopterygota</taxon>
        <taxon>Coleoptera</taxon>
        <taxon>Polyphaga</taxon>
        <taxon>Cucujiformia</taxon>
        <taxon>Curculionidae</taxon>
        <taxon>Dryophthorinae</taxon>
        <taxon>Rhynchophorus</taxon>
    </lineage>
</organism>
<dbReference type="GO" id="GO:0005789">
    <property type="term" value="C:endoplasmic reticulum membrane"/>
    <property type="evidence" value="ECO:0007669"/>
    <property type="project" value="UniProtKB-SubCell"/>
</dbReference>
<evidence type="ECO:0000256" key="4">
    <source>
        <dbReference type="ARBA" id="ARBA00012645"/>
    </source>
</evidence>